<dbReference type="PANTHER" id="PTHR12613:SF0">
    <property type="entry name" value="ERO1-LIKE PROTEIN"/>
    <property type="match status" value="1"/>
</dbReference>
<evidence type="ECO:0000256" key="12">
    <source>
        <dbReference type="ARBA" id="ARBA00023136"/>
    </source>
</evidence>
<comment type="cofactor">
    <cofactor evidence="1">
        <name>FAD</name>
        <dbReference type="ChEBI" id="CHEBI:57692"/>
    </cofactor>
</comment>
<evidence type="ECO:0000256" key="14">
    <source>
        <dbReference type="ARBA" id="ARBA00023180"/>
    </source>
</evidence>
<evidence type="ECO:0000313" key="16">
    <source>
        <dbReference type="EMBL" id="CAG6525474.1"/>
    </source>
</evidence>
<evidence type="ECO:0000256" key="8">
    <source>
        <dbReference type="ARBA" id="ARBA00022824"/>
    </source>
</evidence>
<comment type="subunit">
    <text evidence="4">May function both as a monomer and a homodimer.</text>
</comment>
<dbReference type="Pfam" id="PF04137">
    <property type="entry name" value="ERO1"/>
    <property type="match status" value="1"/>
</dbReference>
<evidence type="ECO:0000256" key="1">
    <source>
        <dbReference type="ARBA" id="ARBA00001974"/>
    </source>
</evidence>
<evidence type="ECO:0000256" key="9">
    <source>
        <dbReference type="ARBA" id="ARBA00022827"/>
    </source>
</evidence>
<dbReference type="GO" id="GO:0071949">
    <property type="term" value="F:FAD binding"/>
    <property type="evidence" value="ECO:0007669"/>
    <property type="project" value="InterPro"/>
</dbReference>
<keyword evidence="7" id="KW-0732">Signal</keyword>
<evidence type="ECO:0000256" key="4">
    <source>
        <dbReference type="ARBA" id="ARBA00011802"/>
    </source>
</evidence>
<dbReference type="EMBL" id="HBUE01297527">
    <property type="protein sequence ID" value="CAG6577181.1"/>
    <property type="molecule type" value="Transcribed_RNA"/>
</dbReference>
<keyword evidence="12" id="KW-0472">Membrane</keyword>
<dbReference type="AlphaFoldDB" id="A0A8D8MBB4"/>
<dbReference type="GO" id="GO:0034975">
    <property type="term" value="P:protein folding in endoplasmic reticulum"/>
    <property type="evidence" value="ECO:0007669"/>
    <property type="project" value="InterPro"/>
</dbReference>
<evidence type="ECO:0000256" key="13">
    <source>
        <dbReference type="ARBA" id="ARBA00023157"/>
    </source>
</evidence>
<organism evidence="16">
    <name type="scientific">Culex pipiens</name>
    <name type="common">House mosquito</name>
    <dbReference type="NCBI Taxonomy" id="7175"/>
    <lineage>
        <taxon>Eukaryota</taxon>
        <taxon>Metazoa</taxon>
        <taxon>Ecdysozoa</taxon>
        <taxon>Arthropoda</taxon>
        <taxon>Hexapoda</taxon>
        <taxon>Insecta</taxon>
        <taxon>Pterygota</taxon>
        <taxon>Neoptera</taxon>
        <taxon>Endopterygota</taxon>
        <taxon>Diptera</taxon>
        <taxon>Nematocera</taxon>
        <taxon>Culicoidea</taxon>
        <taxon>Culicidae</taxon>
        <taxon>Culicinae</taxon>
        <taxon>Culicini</taxon>
        <taxon>Culex</taxon>
        <taxon>Culex</taxon>
    </lineage>
</organism>
<dbReference type="InterPro" id="IPR037192">
    <property type="entry name" value="ERO1-like_sf"/>
</dbReference>
<keyword evidence="11" id="KW-0560">Oxidoreductase</keyword>
<evidence type="ECO:0000256" key="10">
    <source>
        <dbReference type="ARBA" id="ARBA00022982"/>
    </source>
</evidence>
<accession>A0A8D8MBB4</accession>
<keyword evidence="9" id="KW-0274">FAD</keyword>
<dbReference type="InterPro" id="IPR007266">
    <property type="entry name" value="Ero1"/>
</dbReference>
<protein>
    <submittedName>
        <fullName evidence="16">Ero1-like protein</fullName>
    </submittedName>
</protein>
<evidence type="ECO:0000256" key="3">
    <source>
        <dbReference type="ARBA" id="ARBA00008277"/>
    </source>
</evidence>
<keyword evidence="15" id="KW-0676">Redox-active center</keyword>
<dbReference type="GO" id="GO:0016972">
    <property type="term" value="F:thiol oxidase activity"/>
    <property type="evidence" value="ECO:0007669"/>
    <property type="project" value="InterPro"/>
</dbReference>
<sequence>MGTCLFILSVVGQLRMTRLQQQMNEATMVSVSMASRRTRHSGELSKLQWLAVGVVAFLSIVNLSCGYFYSENPEPGSDRFCFCQLQGTIDDCSCNVDTVDYYNNVKIYPRLRSILVKDFFRYYKVNLAKECPFWVDDSKCAMRFCHVEHCEEKDIPPGLKGDVSSYQKVLHTRLKVIRVVVRFKWRAEVTYLSVIIGVA</sequence>
<keyword evidence="8" id="KW-0256">Endoplasmic reticulum</keyword>
<keyword evidence="14" id="KW-0325">Glycoprotein</keyword>
<dbReference type="GO" id="GO:0005789">
    <property type="term" value="C:endoplasmic reticulum membrane"/>
    <property type="evidence" value="ECO:0007669"/>
    <property type="project" value="UniProtKB-SubCell"/>
</dbReference>
<proteinExistence type="inferred from homology"/>
<evidence type="ECO:0000256" key="7">
    <source>
        <dbReference type="ARBA" id="ARBA00022729"/>
    </source>
</evidence>
<evidence type="ECO:0000256" key="15">
    <source>
        <dbReference type="ARBA" id="ARBA00023284"/>
    </source>
</evidence>
<name>A0A8D8MBB4_CULPI</name>
<dbReference type="SUPFAM" id="SSF110019">
    <property type="entry name" value="ERO1-like"/>
    <property type="match status" value="1"/>
</dbReference>
<reference evidence="16" key="1">
    <citation type="submission" date="2021-05" db="EMBL/GenBank/DDBJ databases">
        <authorList>
            <person name="Alioto T."/>
            <person name="Alioto T."/>
            <person name="Gomez Garrido J."/>
        </authorList>
    </citation>
    <scope>NUCLEOTIDE SEQUENCE</scope>
</reference>
<comment type="subcellular location">
    <subcellularLocation>
        <location evidence="2">Endoplasmic reticulum membrane</location>
        <topology evidence="2">Peripheral membrane protein</topology>
        <orientation evidence="2">Lumenal side</orientation>
    </subcellularLocation>
</comment>
<keyword evidence="10" id="KW-0249">Electron transport</keyword>
<evidence type="ECO:0000256" key="5">
    <source>
        <dbReference type="ARBA" id="ARBA00022448"/>
    </source>
</evidence>
<evidence type="ECO:0000256" key="2">
    <source>
        <dbReference type="ARBA" id="ARBA00004367"/>
    </source>
</evidence>
<evidence type="ECO:0000256" key="11">
    <source>
        <dbReference type="ARBA" id="ARBA00023002"/>
    </source>
</evidence>
<comment type="similarity">
    <text evidence="3">Belongs to the EROs family.</text>
</comment>
<keyword evidence="13" id="KW-1015">Disulfide bond</keyword>
<keyword evidence="5" id="KW-0813">Transport</keyword>
<dbReference type="GO" id="GO:0015035">
    <property type="term" value="F:protein-disulfide reductase activity"/>
    <property type="evidence" value="ECO:0007669"/>
    <property type="project" value="InterPro"/>
</dbReference>
<keyword evidence="6" id="KW-0285">Flavoprotein</keyword>
<evidence type="ECO:0000256" key="6">
    <source>
        <dbReference type="ARBA" id="ARBA00022630"/>
    </source>
</evidence>
<dbReference type="EMBL" id="HBUE01191611">
    <property type="protein sequence ID" value="CAG6525474.1"/>
    <property type="molecule type" value="Transcribed_RNA"/>
</dbReference>
<dbReference type="PANTHER" id="PTHR12613">
    <property type="entry name" value="ERO1-RELATED"/>
    <property type="match status" value="1"/>
</dbReference>